<proteinExistence type="predicted"/>
<gene>
    <name evidence="1" type="ORF">GCK32_019385</name>
</gene>
<keyword evidence="2" id="KW-1185">Reference proteome</keyword>
<name>A0AAN8IJR1_TRICO</name>
<reference evidence="1 2" key="1">
    <citation type="submission" date="2019-10" db="EMBL/GenBank/DDBJ databases">
        <title>Assembly and Annotation for the nematode Trichostrongylus colubriformis.</title>
        <authorList>
            <person name="Martin J."/>
        </authorList>
    </citation>
    <scope>NUCLEOTIDE SEQUENCE [LARGE SCALE GENOMIC DNA]</scope>
    <source>
        <strain evidence="1">G859</strain>
        <tissue evidence="1">Whole worm</tissue>
    </source>
</reference>
<dbReference type="Proteomes" id="UP001331761">
    <property type="component" value="Unassembled WGS sequence"/>
</dbReference>
<sequence>MLSNPILLQLRNKNLEAWANEATKDCQGLDMTPPGLSLNNYTVSLPVELPSDTIITYAVSAWMNEMNLPAGQSVSSAQQNFVNVRANDFLPITKERCSVVGVRSLVSISLCMKSIGRSTKVESTSYVT</sequence>
<dbReference type="EMBL" id="WIXE01010943">
    <property type="protein sequence ID" value="KAK5977159.1"/>
    <property type="molecule type" value="Genomic_DNA"/>
</dbReference>
<organism evidence="1 2">
    <name type="scientific">Trichostrongylus colubriformis</name>
    <name type="common">Black scour worm</name>
    <dbReference type="NCBI Taxonomy" id="6319"/>
    <lineage>
        <taxon>Eukaryota</taxon>
        <taxon>Metazoa</taxon>
        <taxon>Ecdysozoa</taxon>
        <taxon>Nematoda</taxon>
        <taxon>Chromadorea</taxon>
        <taxon>Rhabditida</taxon>
        <taxon>Rhabditina</taxon>
        <taxon>Rhabditomorpha</taxon>
        <taxon>Strongyloidea</taxon>
        <taxon>Trichostrongylidae</taxon>
        <taxon>Trichostrongylus</taxon>
    </lineage>
</organism>
<comment type="caution">
    <text evidence="1">The sequence shown here is derived from an EMBL/GenBank/DDBJ whole genome shotgun (WGS) entry which is preliminary data.</text>
</comment>
<evidence type="ECO:0000313" key="2">
    <source>
        <dbReference type="Proteomes" id="UP001331761"/>
    </source>
</evidence>
<evidence type="ECO:0000313" key="1">
    <source>
        <dbReference type="EMBL" id="KAK5977159.1"/>
    </source>
</evidence>
<accession>A0AAN8IJR1</accession>
<protein>
    <submittedName>
        <fullName evidence="1">Uncharacterized protein</fullName>
    </submittedName>
</protein>
<dbReference type="AlphaFoldDB" id="A0AAN8IJR1"/>